<dbReference type="InterPro" id="IPR038729">
    <property type="entry name" value="Rad50/SbcC_AAA"/>
</dbReference>
<dbReference type="AlphaFoldDB" id="A0A9D2PG10"/>
<feature type="coiled-coil region" evidence="4">
    <location>
        <begin position="286"/>
        <end position="316"/>
    </location>
</feature>
<organism evidence="7 8">
    <name type="scientific">Candidatus Lachnoclostridium pullistercoris</name>
    <dbReference type="NCBI Taxonomy" id="2838632"/>
    <lineage>
        <taxon>Bacteria</taxon>
        <taxon>Bacillati</taxon>
        <taxon>Bacillota</taxon>
        <taxon>Clostridia</taxon>
        <taxon>Lachnospirales</taxon>
        <taxon>Lachnospiraceae</taxon>
    </lineage>
</organism>
<protein>
    <recommendedName>
        <fullName evidence="3">Nuclease SbcCD subunit C</fullName>
    </recommendedName>
</protein>
<evidence type="ECO:0000256" key="5">
    <source>
        <dbReference type="SAM" id="MobiDB-lite"/>
    </source>
</evidence>
<accession>A0A9D2PG10</accession>
<feature type="coiled-coil region" evidence="4">
    <location>
        <begin position="230"/>
        <end position="257"/>
    </location>
</feature>
<feature type="compositionally biased region" description="Basic and acidic residues" evidence="5">
    <location>
        <begin position="378"/>
        <end position="392"/>
    </location>
</feature>
<evidence type="ECO:0000259" key="6">
    <source>
        <dbReference type="Pfam" id="PF13476"/>
    </source>
</evidence>
<evidence type="ECO:0000313" key="7">
    <source>
        <dbReference type="EMBL" id="HJC48800.1"/>
    </source>
</evidence>
<feature type="compositionally biased region" description="Basic and acidic residues" evidence="5">
    <location>
        <begin position="902"/>
        <end position="912"/>
    </location>
</feature>
<dbReference type="Gene3D" id="3.40.50.300">
    <property type="entry name" value="P-loop containing nucleotide triphosphate hydrolases"/>
    <property type="match status" value="2"/>
</dbReference>
<reference evidence="7" key="1">
    <citation type="journal article" date="2021" name="PeerJ">
        <title>Extensive microbial diversity within the chicken gut microbiome revealed by metagenomics and culture.</title>
        <authorList>
            <person name="Gilroy R."/>
            <person name="Ravi A."/>
            <person name="Getino M."/>
            <person name="Pursley I."/>
            <person name="Horton D.L."/>
            <person name="Alikhan N.F."/>
            <person name="Baker D."/>
            <person name="Gharbi K."/>
            <person name="Hall N."/>
            <person name="Watson M."/>
            <person name="Adriaenssens E.M."/>
            <person name="Foster-Nyarko E."/>
            <person name="Jarju S."/>
            <person name="Secka A."/>
            <person name="Antonio M."/>
            <person name="Oren A."/>
            <person name="Chaudhuri R.R."/>
            <person name="La Ragione R."/>
            <person name="Hildebrand F."/>
            <person name="Pallen M.J."/>
        </authorList>
    </citation>
    <scope>NUCLEOTIDE SEQUENCE</scope>
    <source>
        <strain evidence="7">CHK183-5548</strain>
    </source>
</reference>
<name>A0A9D2PG10_9FIRM</name>
<feature type="domain" description="Rad50/SbcC-type AAA" evidence="6">
    <location>
        <begin position="6"/>
        <end position="311"/>
    </location>
</feature>
<sequence>MKPVTLKISAFGPYAGQMELDMTKLGERGLYLITGDTGAGKTTIFDAIAFALYGEASGGSREPSMLRSKYADPAVPTEVELTFSYGGKLYTVRRNPEYERPARRGSGTTLQRAEAVLIYPDGHTVTKLKEVNQAVKEILGVDRNQFSQIAMIAQGDFMKLILADTKERQVIFRQIFKTGYYQILQEKLKEEAGRLRIQCEAEKNGIAQYVDGILGPEDDSDFLAEKVRAAKNGELSAEETEALLEELLKRDGELEKEAAERGREWAGLLEQVNRRLGQAGETKKVQETLDQEKLRREEKIRELELKKKELDRETERGREWEVFDKKAAALEAELPAYDRLLQAERELKEADLALSRRREEESSQAQETGRARAQAEALSREQKELEHAGEQLERLNREIDQLEGKKNGLEELKGDLEAWMAGRQQRKAMEADWAGREAERRAVKEQGKALAEEMERRRELLEELKGAEVRRAVLEGRKKEEETRRKDLEKLRADTEEYRKLWEAYDRARGSYRRAMEEADRLGKDYQAVSRAFLDGQAGVLAESLQEGIPCPVCGSLEHPRPAVRREETPSEAEIDRAREAWETARKKAEEASREAGNRMGAAATKKQAVSGQLEILTGEAGFEGADVRIAGLLEQTDGRKKKLAEEIEAAERERKRCAQEEKKQQEQETLRKELREKEESLSAGLEKLMSAIGQLDGENSQIWKKIAGRSRALGFSGLSEESGQGEEAGEAASGQTGPADAAVRQAELSDAASRLAEAAEKELRGTAAALREKAEKKAEEEKRMKRRAELSGLISGQEERVRLAEEEWSERKKAAAAAESRKQELEKQLLAAGQGLQFENREKAGRQLEEWRKRSAAGKEELERVRRETDRCEKELAGLDGQISQMEKQLAEAEPVDISAETERKRELEEEQKALDLRQKHLYTRIQTNKSALENIRSRSGNLEVLEKRWSMVRALANTAGGNVSGREKIMLETYIQMTYFDRIIDRANTRFMVMSGGQYELKRRERAANNQSQSGLELDVIDHYNGTERSVKTLSGGESFQASLSLALGLSDEIQSLAGGIRLDTMFVDEGFGTLDEGALEQAVQALAGLTEGNRLVGIISHVAELKERIEKQIVVTKERAGGSRAEIRC</sequence>
<feature type="compositionally biased region" description="Basic and acidic residues" evidence="5">
    <location>
        <begin position="582"/>
        <end position="597"/>
    </location>
</feature>
<evidence type="ECO:0000313" key="8">
    <source>
        <dbReference type="Proteomes" id="UP000823883"/>
    </source>
</evidence>
<feature type="region of interest" description="Disordered" evidence="5">
    <location>
        <begin position="717"/>
        <end position="823"/>
    </location>
</feature>
<keyword evidence="4" id="KW-0175">Coiled coil</keyword>
<feature type="compositionally biased region" description="Basic and acidic residues" evidence="5">
    <location>
        <begin position="798"/>
        <end position="823"/>
    </location>
</feature>
<dbReference type="PANTHER" id="PTHR32114:SF2">
    <property type="entry name" value="ABC TRANSPORTER ABCH.3"/>
    <property type="match status" value="1"/>
</dbReference>
<feature type="region of interest" description="Disordered" evidence="5">
    <location>
        <begin position="649"/>
        <end position="682"/>
    </location>
</feature>
<feature type="compositionally biased region" description="Basic and acidic residues" evidence="5">
    <location>
        <begin position="758"/>
        <end position="790"/>
    </location>
</feature>
<comment type="caution">
    <text evidence="7">The sequence shown here is derived from an EMBL/GenBank/DDBJ whole genome shotgun (WGS) entry which is preliminary data.</text>
</comment>
<evidence type="ECO:0000256" key="4">
    <source>
        <dbReference type="SAM" id="Coils"/>
    </source>
</evidence>
<dbReference type="Proteomes" id="UP000823883">
    <property type="component" value="Unassembled WGS sequence"/>
</dbReference>
<proteinExistence type="inferred from homology"/>
<dbReference type="GO" id="GO:0016887">
    <property type="term" value="F:ATP hydrolysis activity"/>
    <property type="evidence" value="ECO:0007669"/>
    <property type="project" value="InterPro"/>
</dbReference>
<feature type="coiled-coil region" evidence="4">
    <location>
        <begin position="443"/>
        <end position="498"/>
    </location>
</feature>
<gene>
    <name evidence="7" type="ORF">IAA04_12200</name>
</gene>
<dbReference type="Pfam" id="PF13476">
    <property type="entry name" value="AAA_23"/>
    <property type="match status" value="1"/>
</dbReference>
<dbReference type="Pfam" id="PF13558">
    <property type="entry name" value="SbcC_Walker_B"/>
    <property type="match status" value="1"/>
</dbReference>
<dbReference type="InterPro" id="IPR027417">
    <property type="entry name" value="P-loop_NTPase"/>
</dbReference>
<comment type="similarity">
    <text evidence="1">Belongs to the SMC family. SbcC subfamily.</text>
</comment>
<evidence type="ECO:0000256" key="1">
    <source>
        <dbReference type="ARBA" id="ARBA00006930"/>
    </source>
</evidence>
<reference evidence="7" key="2">
    <citation type="submission" date="2021-04" db="EMBL/GenBank/DDBJ databases">
        <authorList>
            <person name="Gilroy R."/>
        </authorList>
    </citation>
    <scope>NUCLEOTIDE SEQUENCE</scope>
    <source>
        <strain evidence="7">CHK183-5548</strain>
    </source>
</reference>
<dbReference type="SUPFAM" id="SSF52540">
    <property type="entry name" value="P-loop containing nucleoside triphosphate hydrolases"/>
    <property type="match status" value="1"/>
</dbReference>
<dbReference type="GO" id="GO:0006302">
    <property type="term" value="P:double-strand break repair"/>
    <property type="evidence" value="ECO:0007669"/>
    <property type="project" value="InterPro"/>
</dbReference>
<evidence type="ECO:0000256" key="3">
    <source>
        <dbReference type="ARBA" id="ARBA00013368"/>
    </source>
</evidence>
<comment type="subunit">
    <text evidence="2">Heterodimer of SbcC and SbcD.</text>
</comment>
<feature type="compositionally biased region" description="Basic and acidic residues" evidence="5">
    <location>
        <begin position="649"/>
        <end position="681"/>
    </location>
</feature>
<feature type="region of interest" description="Disordered" evidence="5">
    <location>
        <begin position="354"/>
        <end position="392"/>
    </location>
</feature>
<feature type="region of interest" description="Disordered" evidence="5">
    <location>
        <begin position="892"/>
        <end position="912"/>
    </location>
</feature>
<dbReference type="EMBL" id="DWWL01000079">
    <property type="protein sequence ID" value="HJC48800.1"/>
    <property type="molecule type" value="Genomic_DNA"/>
</dbReference>
<feature type="region of interest" description="Disordered" evidence="5">
    <location>
        <begin position="582"/>
        <end position="605"/>
    </location>
</feature>
<evidence type="ECO:0000256" key="2">
    <source>
        <dbReference type="ARBA" id="ARBA00011322"/>
    </source>
</evidence>
<dbReference type="PANTHER" id="PTHR32114">
    <property type="entry name" value="ABC TRANSPORTER ABCH.3"/>
    <property type="match status" value="1"/>
</dbReference>